<accession>W7A7U5</accession>
<evidence type="ECO:0000259" key="9">
    <source>
        <dbReference type="Pfam" id="PF00857"/>
    </source>
</evidence>
<evidence type="ECO:0000256" key="1">
    <source>
        <dbReference type="ARBA" id="ARBA00006336"/>
    </source>
</evidence>
<dbReference type="InterPro" id="IPR052347">
    <property type="entry name" value="Isochorismatase_Nicotinamidase"/>
</dbReference>
<dbReference type="RefSeq" id="XP_008815895.1">
    <property type="nucleotide sequence ID" value="XM_008817673.1"/>
</dbReference>
<evidence type="ECO:0000256" key="2">
    <source>
        <dbReference type="ARBA" id="ARBA00022642"/>
    </source>
</evidence>
<dbReference type="GeneID" id="20037348"/>
<dbReference type="PANTHER" id="PTHR11080">
    <property type="entry name" value="PYRAZINAMIDASE/NICOTINAMIDASE"/>
    <property type="match status" value="1"/>
</dbReference>
<evidence type="ECO:0000313" key="10">
    <source>
        <dbReference type="EMBL" id="EUD67368.1"/>
    </source>
</evidence>
<dbReference type="GO" id="GO:0008936">
    <property type="term" value="F:nicotinamidase activity"/>
    <property type="evidence" value="ECO:0007669"/>
    <property type="project" value="UniProtKB-EC"/>
</dbReference>
<evidence type="ECO:0000313" key="11">
    <source>
        <dbReference type="Proteomes" id="UP000030640"/>
    </source>
</evidence>
<evidence type="ECO:0000256" key="8">
    <source>
        <dbReference type="SAM" id="MobiDB-lite"/>
    </source>
</evidence>
<protein>
    <recommendedName>
        <fullName evidence="6">nicotinamidase</fullName>
        <ecNumber evidence="6">3.5.1.19</ecNumber>
    </recommendedName>
    <alternativeName>
        <fullName evidence="7">Nicotinamide deamidase</fullName>
    </alternativeName>
</protein>
<dbReference type="GO" id="GO:0046872">
    <property type="term" value="F:metal ion binding"/>
    <property type="evidence" value="ECO:0007669"/>
    <property type="project" value="UniProtKB-KW"/>
</dbReference>
<evidence type="ECO:0000256" key="5">
    <source>
        <dbReference type="ARBA" id="ARBA00037900"/>
    </source>
</evidence>
<dbReference type="InterPro" id="IPR036380">
    <property type="entry name" value="Isochorismatase-like_sf"/>
</dbReference>
<dbReference type="OrthoDB" id="1739143at2759"/>
<feature type="region of interest" description="Disordered" evidence="8">
    <location>
        <begin position="255"/>
        <end position="278"/>
    </location>
</feature>
<dbReference type="AlphaFoldDB" id="W7A7U5"/>
<dbReference type="Gene3D" id="3.40.50.850">
    <property type="entry name" value="Isochorismatase-like"/>
    <property type="match status" value="1"/>
</dbReference>
<comment type="similarity">
    <text evidence="1">Belongs to the isochorismatase family.</text>
</comment>
<dbReference type="EMBL" id="KI965466">
    <property type="protein sequence ID" value="EUD67368.1"/>
    <property type="molecule type" value="Genomic_DNA"/>
</dbReference>
<evidence type="ECO:0000256" key="6">
    <source>
        <dbReference type="ARBA" id="ARBA00039017"/>
    </source>
</evidence>
<reference evidence="10 11" key="1">
    <citation type="submission" date="2013-02" db="EMBL/GenBank/DDBJ databases">
        <title>The Genome Sequence of Plasmodium inui San Antonio 1.</title>
        <authorList>
            <consortium name="The Broad Institute Genome Sequencing Platform"/>
            <consortium name="The Broad Institute Genome Sequencing Center for Infectious Disease"/>
            <person name="Neafsey D."/>
            <person name="Cheeseman I."/>
            <person name="Volkman S."/>
            <person name="Adams J."/>
            <person name="Walker B."/>
            <person name="Young S.K."/>
            <person name="Zeng Q."/>
            <person name="Gargeya S."/>
            <person name="Fitzgerald M."/>
            <person name="Haas B."/>
            <person name="Abouelleil A."/>
            <person name="Alvarado L."/>
            <person name="Arachchi H.M."/>
            <person name="Berlin A.M."/>
            <person name="Chapman S.B."/>
            <person name="Dewar J."/>
            <person name="Goldberg J."/>
            <person name="Griggs A."/>
            <person name="Gujja S."/>
            <person name="Hansen M."/>
            <person name="Howarth C."/>
            <person name="Imamovic A."/>
            <person name="Larimer J."/>
            <person name="McCowan C."/>
            <person name="Murphy C."/>
            <person name="Neiman D."/>
            <person name="Pearson M."/>
            <person name="Priest M."/>
            <person name="Roberts A."/>
            <person name="Saif S."/>
            <person name="Shea T."/>
            <person name="Sisk P."/>
            <person name="Sykes S."/>
            <person name="Wortman J."/>
            <person name="Nusbaum C."/>
            <person name="Birren B."/>
        </authorList>
    </citation>
    <scope>NUCLEOTIDE SEQUENCE [LARGE SCALE GENOMIC DNA]</scope>
    <source>
        <strain evidence="10 11">San Antonio 1</strain>
    </source>
</reference>
<sequence length="465" mass="52151">MKCFVIVDAQNDFLPGGSFNSRDDYLNALNKINAIRLRIHNCTEKDLIKLGNCKQMMQYQPDKLLKENIVQYHQCSNDIDDEQKEGDILLFPWDDRMMTNCPTGLSSPNVCNGLQKQPAQGTVNGVEGMSNDPHRGFSLMGEDTAGSDAHVYNHHPNGSRPTPEANNVALLNGTDERTNGGIANFALNILSVDYHPQYHISFAETHRIVFEKINKNRGIKKSSVKMNGHSVPQVSTHAQVNRLAGYEEEAEGVLGGDHGDEGVFGDDHGDDHADDGDGGIKRPLQADLLQSAFLEKNKISNLTDVMKNLANIKSTRYIYKNVNSVSDIKEYSKLNFLNESIDVWPVHCVRKTPGCKINSNLIRHLNDIVIKKADTENHDSHTIFENREINEKILKLLKGVSIKSVYISGFIFEYCVKETALSFFNLGFDTYIVEDATAYLFGREEDKDDLKKKGIKFVNSSTMFD</sequence>
<dbReference type="InterPro" id="IPR000868">
    <property type="entry name" value="Isochorismatase-like_dom"/>
</dbReference>
<keyword evidence="3" id="KW-0479">Metal-binding</keyword>
<keyword evidence="11" id="KW-1185">Reference proteome</keyword>
<proteinExistence type="inferred from homology"/>
<evidence type="ECO:0000256" key="3">
    <source>
        <dbReference type="ARBA" id="ARBA00022723"/>
    </source>
</evidence>
<evidence type="ECO:0000256" key="7">
    <source>
        <dbReference type="ARBA" id="ARBA00043224"/>
    </source>
</evidence>
<feature type="compositionally biased region" description="Basic and acidic residues" evidence="8">
    <location>
        <begin position="257"/>
        <end position="271"/>
    </location>
</feature>
<organism evidence="10 11">
    <name type="scientific">Plasmodium inui San Antonio 1</name>
    <dbReference type="NCBI Taxonomy" id="1237626"/>
    <lineage>
        <taxon>Eukaryota</taxon>
        <taxon>Sar</taxon>
        <taxon>Alveolata</taxon>
        <taxon>Apicomplexa</taxon>
        <taxon>Aconoidasida</taxon>
        <taxon>Haemosporida</taxon>
        <taxon>Plasmodiidae</taxon>
        <taxon>Plasmodium</taxon>
        <taxon>Plasmodium (Plasmodium)</taxon>
    </lineage>
</organism>
<dbReference type="Pfam" id="PF00857">
    <property type="entry name" value="Isochorismatase"/>
    <property type="match status" value="1"/>
</dbReference>
<keyword evidence="4" id="KW-0378">Hydrolase</keyword>
<dbReference type="Proteomes" id="UP000030640">
    <property type="component" value="Unassembled WGS sequence"/>
</dbReference>
<gene>
    <name evidence="10" type="ORF">C922_02074</name>
</gene>
<evidence type="ECO:0000256" key="4">
    <source>
        <dbReference type="ARBA" id="ARBA00022801"/>
    </source>
</evidence>
<dbReference type="EC" id="3.5.1.19" evidence="6"/>
<keyword evidence="2" id="KW-0662">Pyridine nucleotide biosynthesis</keyword>
<dbReference type="PANTHER" id="PTHR11080:SF2">
    <property type="entry name" value="LD05707P"/>
    <property type="match status" value="1"/>
</dbReference>
<dbReference type="GO" id="GO:0019363">
    <property type="term" value="P:pyridine nucleotide biosynthetic process"/>
    <property type="evidence" value="ECO:0007669"/>
    <property type="project" value="UniProtKB-KW"/>
</dbReference>
<name>W7A7U5_9APIC</name>
<feature type="domain" description="Isochorismatase-like" evidence="9">
    <location>
        <begin position="340"/>
        <end position="442"/>
    </location>
</feature>
<comment type="pathway">
    <text evidence="5">Cofactor biosynthesis; nicotinate biosynthesis; nicotinate from nicotinamide: step 1/1.</text>
</comment>
<dbReference type="VEuPathDB" id="PlasmoDB:C922_02074"/>
<dbReference type="SUPFAM" id="SSF52499">
    <property type="entry name" value="Isochorismatase-like hydrolases"/>
    <property type="match status" value="1"/>
</dbReference>